<keyword evidence="2" id="KW-0808">Transferase</keyword>
<dbReference type="CDD" id="cd02440">
    <property type="entry name" value="AdoMet_MTases"/>
    <property type="match status" value="1"/>
</dbReference>
<feature type="domain" description="Methyltransferase" evidence="1">
    <location>
        <begin position="60"/>
        <end position="150"/>
    </location>
</feature>
<dbReference type="GO" id="GO:0032259">
    <property type="term" value="P:methylation"/>
    <property type="evidence" value="ECO:0007669"/>
    <property type="project" value="UniProtKB-KW"/>
</dbReference>
<keyword evidence="2" id="KW-0489">Methyltransferase</keyword>
<dbReference type="GO" id="GO:0010420">
    <property type="term" value="F:polyprenyldihydroxybenzoate methyltransferase activity"/>
    <property type="evidence" value="ECO:0007669"/>
    <property type="project" value="TreeGrafter"/>
</dbReference>
<dbReference type="SUPFAM" id="SSF53335">
    <property type="entry name" value="S-adenosyl-L-methionine-dependent methyltransferases"/>
    <property type="match status" value="1"/>
</dbReference>
<dbReference type="InterPro" id="IPR029063">
    <property type="entry name" value="SAM-dependent_MTases_sf"/>
</dbReference>
<dbReference type="PANTHER" id="PTHR43464:SF23">
    <property type="entry name" value="JUVENILE HORMONE ACID O-METHYLTRANSFERASE"/>
    <property type="match status" value="1"/>
</dbReference>
<comment type="caution">
    <text evidence="2">The sequence shown here is derived from an EMBL/GenBank/DDBJ whole genome shotgun (WGS) entry which is preliminary data.</text>
</comment>
<organism evidence="2 3">
    <name type="scientific">Thetidibacter halocola</name>
    <dbReference type="NCBI Taxonomy" id="2827239"/>
    <lineage>
        <taxon>Bacteria</taxon>
        <taxon>Pseudomonadati</taxon>
        <taxon>Pseudomonadota</taxon>
        <taxon>Alphaproteobacteria</taxon>
        <taxon>Rhodobacterales</taxon>
        <taxon>Roseobacteraceae</taxon>
        <taxon>Thetidibacter</taxon>
    </lineage>
</organism>
<reference evidence="2" key="1">
    <citation type="submission" date="2021-04" db="EMBL/GenBank/DDBJ databases">
        <authorList>
            <person name="Yoon J."/>
        </authorList>
    </citation>
    <scope>NUCLEOTIDE SEQUENCE</scope>
    <source>
        <strain evidence="2">KMU-90</strain>
    </source>
</reference>
<dbReference type="AlphaFoldDB" id="A0A8J7WED0"/>
<evidence type="ECO:0000259" key="1">
    <source>
        <dbReference type="Pfam" id="PF13649"/>
    </source>
</evidence>
<keyword evidence="3" id="KW-1185">Reference proteome</keyword>
<dbReference type="RefSeq" id="WP_212538029.1">
    <property type="nucleotide sequence ID" value="NZ_JAGTUU010000008.1"/>
</dbReference>
<accession>A0A8J7WED0</accession>
<protein>
    <submittedName>
        <fullName evidence="2">Class I SAM-dependent methyltransferase</fullName>
    </submittedName>
</protein>
<dbReference type="Proteomes" id="UP000681356">
    <property type="component" value="Unassembled WGS sequence"/>
</dbReference>
<gene>
    <name evidence="2" type="ORF">KB874_18430</name>
</gene>
<evidence type="ECO:0000313" key="2">
    <source>
        <dbReference type="EMBL" id="MBS0126067.1"/>
    </source>
</evidence>
<sequence length="209" mass="21916">MTGKKPGLDAAYGLEGADANRRLYADWAETYDRSFAQDMAYCLPQAVAQTFHAEGGVGPVLDLGAGTGLCGQALAALGVGPVDGTDLSAEMLAVARDKGVYCALFEGDLLARLPVADGAYTGAVSSGTFTHGHVGPEALDEVLRILAPGGLAVLSVNAEHWEARGFARRFDALSERIEGLKMAEMPIYGEGATGPHAQDRALIVVFRRH</sequence>
<dbReference type="Pfam" id="PF13649">
    <property type="entry name" value="Methyltransf_25"/>
    <property type="match status" value="1"/>
</dbReference>
<dbReference type="Gene3D" id="3.40.50.150">
    <property type="entry name" value="Vaccinia Virus protein VP39"/>
    <property type="match status" value="1"/>
</dbReference>
<proteinExistence type="predicted"/>
<evidence type="ECO:0000313" key="3">
    <source>
        <dbReference type="Proteomes" id="UP000681356"/>
    </source>
</evidence>
<dbReference type="EMBL" id="JAGTUU010000008">
    <property type="protein sequence ID" value="MBS0126067.1"/>
    <property type="molecule type" value="Genomic_DNA"/>
</dbReference>
<dbReference type="InterPro" id="IPR041698">
    <property type="entry name" value="Methyltransf_25"/>
</dbReference>
<dbReference type="PANTHER" id="PTHR43464">
    <property type="entry name" value="METHYLTRANSFERASE"/>
    <property type="match status" value="1"/>
</dbReference>
<name>A0A8J7WED0_9RHOB</name>